<evidence type="ECO:0000313" key="1">
    <source>
        <dbReference type="EMBL" id="MDI3319331.1"/>
    </source>
</evidence>
<reference evidence="1 2" key="1">
    <citation type="submission" date="2023-05" db="EMBL/GenBank/DDBJ databases">
        <title>Genome sequence of Pinibacter sp. MAH-24.</title>
        <authorList>
            <person name="Huq M.A."/>
        </authorList>
    </citation>
    <scope>NUCLEOTIDE SEQUENCE [LARGE SCALE GENOMIC DNA]</scope>
    <source>
        <strain evidence="1 2">MAH-24</strain>
    </source>
</reference>
<sequence>MTDEKDIPKQTKGSSKDIKEVAHCKTPDEAMRLFNQGRYKLLNVNNWNEWCDNDGADFCLMDETGKNLEGIADVGDFIRIDIPGPGSNEGKGYDWVKIVNIENKDGLFTMTVKPASDPNVATTDTTHFFDKDASSTFEISLNDKDVLAAVHGRNEKPNTEVHNFFDKIRNFVVGKTAIAGFANLQWHKLVKGVLDTD</sequence>
<evidence type="ECO:0000313" key="2">
    <source>
        <dbReference type="Proteomes" id="UP001226434"/>
    </source>
</evidence>
<name>A0ABT6R9U5_9BACT</name>
<comment type="caution">
    <text evidence="1">The sequence shown here is derived from an EMBL/GenBank/DDBJ whole genome shotgun (WGS) entry which is preliminary data.</text>
</comment>
<organism evidence="1 2">
    <name type="scientific">Pinibacter soli</name>
    <dbReference type="NCBI Taxonomy" id="3044211"/>
    <lineage>
        <taxon>Bacteria</taxon>
        <taxon>Pseudomonadati</taxon>
        <taxon>Bacteroidota</taxon>
        <taxon>Chitinophagia</taxon>
        <taxon>Chitinophagales</taxon>
        <taxon>Chitinophagaceae</taxon>
        <taxon>Pinibacter</taxon>
    </lineage>
</organism>
<protein>
    <submittedName>
        <fullName evidence="1">Uncharacterized protein</fullName>
    </submittedName>
</protein>
<dbReference type="EMBL" id="JASBRG010000003">
    <property type="protein sequence ID" value="MDI3319331.1"/>
    <property type="molecule type" value="Genomic_DNA"/>
</dbReference>
<proteinExistence type="predicted"/>
<dbReference type="Proteomes" id="UP001226434">
    <property type="component" value="Unassembled WGS sequence"/>
</dbReference>
<accession>A0ABT6R9U5</accession>
<dbReference type="RefSeq" id="WP_282333445.1">
    <property type="nucleotide sequence ID" value="NZ_JASBRG010000003.1"/>
</dbReference>
<gene>
    <name evidence="1" type="ORF">QJ048_06080</name>
</gene>
<keyword evidence="2" id="KW-1185">Reference proteome</keyword>